<proteinExistence type="predicted"/>
<dbReference type="HOGENOM" id="CLU_1607646_0_0_10"/>
<dbReference type="PROSITE" id="PS51257">
    <property type="entry name" value="PROKAR_LIPOPROTEIN"/>
    <property type="match status" value="1"/>
</dbReference>
<dbReference type="KEGG" id="rai:RA0C_1348"/>
<sequence length="164" mass="18181">MKTKHLSFLLFPLVVSSCSSWVRIGDLTSVSNRNIDDSKTYVLLSREVESIADSGSDALEQAVDNLTRKYEGEFLRNAKIFVKDDGKKVKVIGDVWGIQNTNVLVNVSAKSDVNLELGDTVAFKLKEKIIEGKIIGISTNYCIVEYNGGKKIELAYDKVTKTSK</sequence>
<dbReference type="RefSeq" id="WP_004917562.1">
    <property type="nucleotide sequence ID" value="NC_014738.1"/>
</dbReference>
<accession>E4TA83</accession>
<gene>
    <name evidence="1" type="ORF">RA0C_1348</name>
</gene>
<dbReference type="EMBL" id="CP003388">
    <property type="protein sequence ID" value="AFD56245.1"/>
    <property type="molecule type" value="Genomic_DNA"/>
</dbReference>
<evidence type="ECO:0000313" key="1">
    <source>
        <dbReference type="EMBL" id="AFD56245.1"/>
    </source>
</evidence>
<reference evidence="1 2" key="1">
    <citation type="journal article" date="2012" name="J. Bacteriol.">
        <title>Complete genome sequence of Riemerella anatipestifer reference strain.</title>
        <authorList>
            <person name="Wang X."/>
            <person name="Zhu D."/>
            <person name="Wang M."/>
            <person name="Cheng A."/>
            <person name="Jia R."/>
            <person name="Zhou Y."/>
            <person name="Chen Z."/>
            <person name="Luo Q."/>
            <person name="Liu F."/>
            <person name="Wang Y."/>
            <person name="Chen X.Y."/>
        </authorList>
    </citation>
    <scope>NUCLEOTIDE SEQUENCE [LARGE SCALE GENOMIC DNA]</scope>
    <source>
        <strain evidence="2">DSM 15868</strain>
    </source>
</reference>
<protein>
    <recommendedName>
        <fullName evidence="3">Lipoprotein</fullName>
    </recommendedName>
</protein>
<dbReference type="Proteomes" id="UP000010093">
    <property type="component" value="Chromosome"/>
</dbReference>
<dbReference type="AlphaFoldDB" id="E4TA83"/>
<organism evidence="1 2">
    <name type="scientific">Riemerella anatipestifer (strain ATCC 11845 / DSM 15868 / JCM 9532 / NCTC 11014)</name>
    <dbReference type="NCBI Taxonomy" id="693978"/>
    <lineage>
        <taxon>Bacteria</taxon>
        <taxon>Pseudomonadati</taxon>
        <taxon>Bacteroidota</taxon>
        <taxon>Flavobacteriia</taxon>
        <taxon>Flavobacteriales</taxon>
        <taxon>Weeksellaceae</taxon>
        <taxon>Riemerella</taxon>
    </lineage>
</organism>
<dbReference type="GeneID" id="93718188"/>
<name>E4TA83_RIEAD</name>
<dbReference type="PATRIC" id="fig|693978.17.peg.1332"/>
<evidence type="ECO:0008006" key="3">
    <source>
        <dbReference type="Google" id="ProtNLM"/>
    </source>
</evidence>
<evidence type="ECO:0000313" key="2">
    <source>
        <dbReference type="Proteomes" id="UP000010093"/>
    </source>
</evidence>
<dbReference type="KEGG" id="ran:Riean_1082"/>